<protein>
    <recommendedName>
        <fullName evidence="1">N-acyl amino acid synthase FeeM catalytic core domain-containing protein</fullName>
    </recommendedName>
</protein>
<dbReference type="RefSeq" id="WP_290360565.1">
    <property type="nucleotide sequence ID" value="NZ_JAUHHC010000005.1"/>
</dbReference>
<dbReference type="Pfam" id="PF21926">
    <property type="entry name" value="FeeM"/>
    <property type="match status" value="1"/>
</dbReference>
<feature type="domain" description="N-acyl amino acid synthase FeeM catalytic core" evidence="1">
    <location>
        <begin position="57"/>
        <end position="175"/>
    </location>
</feature>
<gene>
    <name evidence="2" type="ORF">QWJ38_18340</name>
</gene>
<accession>A0ABT8DVD5</accession>
<comment type="caution">
    <text evidence="2">The sequence shown here is derived from an EMBL/GenBank/DDBJ whole genome shotgun (WGS) entry which is preliminary data.</text>
</comment>
<dbReference type="Proteomes" id="UP001228044">
    <property type="component" value="Unassembled WGS sequence"/>
</dbReference>
<keyword evidence="3" id="KW-1185">Reference proteome</keyword>
<evidence type="ECO:0000313" key="3">
    <source>
        <dbReference type="Proteomes" id="UP001228044"/>
    </source>
</evidence>
<proteinExistence type="predicted"/>
<name>A0ABT8DVD5_9BURK</name>
<dbReference type="Gene3D" id="3.40.630.30">
    <property type="match status" value="1"/>
</dbReference>
<evidence type="ECO:0000313" key="2">
    <source>
        <dbReference type="EMBL" id="MDN3922254.1"/>
    </source>
</evidence>
<organism evidence="2 3">
    <name type="scientific">Roseateles violae</name>
    <dbReference type="NCBI Taxonomy" id="3058042"/>
    <lineage>
        <taxon>Bacteria</taxon>
        <taxon>Pseudomonadati</taxon>
        <taxon>Pseudomonadota</taxon>
        <taxon>Betaproteobacteria</taxon>
        <taxon>Burkholderiales</taxon>
        <taxon>Sphaerotilaceae</taxon>
        <taxon>Roseateles</taxon>
    </lineage>
</organism>
<dbReference type="InterPro" id="IPR054597">
    <property type="entry name" value="FeeM_cat"/>
</dbReference>
<reference evidence="2 3" key="1">
    <citation type="submission" date="2023-06" db="EMBL/GenBank/DDBJ databases">
        <title>Pelomonas sp. PFR6 16S ribosomal RNA gene Genome sequencing and assembly.</title>
        <authorList>
            <person name="Woo H."/>
        </authorList>
    </citation>
    <scope>NUCLEOTIDE SEQUENCE [LARGE SCALE GENOMIC DNA]</scope>
    <source>
        <strain evidence="2 3">PFR6</strain>
    </source>
</reference>
<evidence type="ECO:0000259" key="1">
    <source>
        <dbReference type="Pfam" id="PF21926"/>
    </source>
</evidence>
<dbReference type="EMBL" id="JAUHHC010000005">
    <property type="protein sequence ID" value="MDN3922254.1"/>
    <property type="molecule type" value="Genomic_DNA"/>
</dbReference>
<sequence>MTKPGSPGGFEGGLSERLPFRVTIANRDELTEVARMRALAYGRHLPELGQRLSEPEPADFEWGCEVIVAKSKLDGTILGTLRTHTNVLKPLPLEASMTLPARYQGKRLVEATRLSVQSGGNASLVRNALFKAFYLYSLGQGADWLVVAGRRPVDRIYDGLLYTDVAESGAFYPMAHAGGLPHRVMSMAVAEAEPIWRQAEHPLYGFAFQTRHPDIDLDAVRDLSVVWGVTNPTPGVRNHALHSSIPLRRASGAVLT</sequence>